<organism evidence="1 2">
    <name type="scientific">Nelumbo nucifera</name>
    <name type="common">Sacred lotus</name>
    <dbReference type="NCBI Taxonomy" id="4432"/>
    <lineage>
        <taxon>Eukaryota</taxon>
        <taxon>Viridiplantae</taxon>
        <taxon>Streptophyta</taxon>
        <taxon>Embryophyta</taxon>
        <taxon>Tracheophyta</taxon>
        <taxon>Spermatophyta</taxon>
        <taxon>Magnoliopsida</taxon>
        <taxon>Proteales</taxon>
        <taxon>Nelumbonaceae</taxon>
        <taxon>Nelumbo</taxon>
    </lineage>
</organism>
<sequence length="45" mass="5292">MLSKSHEFDLEDQTHQEDSLLMMRAMKKLIGNMMIPSSRINSHFL</sequence>
<dbReference type="Proteomes" id="UP000607653">
    <property type="component" value="Unassembled WGS sequence"/>
</dbReference>
<proteinExistence type="predicted"/>
<accession>A0A822XPC9</accession>
<reference evidence="1 2" key="1">
    <citation type="journal article" date="2020" name="Mol. Biol. Evol.">
        <title>Distinct Expression and Methylation Patterns for Genes with Different Fates following a Single Whole-Genome Duplication in Flowering Plants.</title>
        <authorList>
            <person name="Shi T."/>
            <person name="Rahmani R.S."/>
            <person name="Gugger P.F."/>
            <person name="Wang M."/>
            <person name="Li H."/>
            <person name="Zhang Y."/>
            <person name="Li Z."/>
            <person name="Wang Q."/>
            <person name="Van de Peer Y."/>
            <person name="Marchal K."/>
            <person name="Chen J."/>
        </authorList>
    </citation>
    <scope>NUCLEOTIDE SEQUENCE [LARGE SCALE GENOMIC DNA]</scope>
    <source>
        <tissue evidence="1">Leaf</tissue>
    </source>
</reference>
<gene>
    <name evidence="1" type="ORF">HUJ06_022229</name>
</gene>
<keyword evidence="2" id="KW-1185">Reference proteome</keyword>
<dbReference type="EMBL" id="DUZY01000001">
    <property type="protein sequence ID" value="DAD20766.1"/>
    <property type="molecule type" value="Genomic_DNA"/>
</dbReference>
<name>A0A822XPC9_NELNU</name>
<comment type="caution">
    <text evidence="1">The sequence shown here is derived from an EMBL/GenBank/DDBJ whole genome shotgun (WGS) entry which is preliminary data.</text>
</comment>
<evidence type="ECO:0000313" key="2">
    <source>
        <dbReference type="Proteomes" id="UP000607653"/>
    </source>
</evidence>
<protein>
    <submittedName>
        <fullName evidence="1">Uncharacterized protein</fullName>
    </submittedName>
</protein>
<dbReference type="AlphaFoldDB" id="A0A822XPC9"/>
<evidence type="ECO:0000313" key="1">
    <source>
        <dbReference type="EMBL" id="DAD20766.1"/>
    </source>
</evidence>